<accession>A0A2T3Z431</accession>
<gene>
    <name evidence="1" type="ORF">M441DRAFT_48707</name>
</gene>
<evidence type="ECO:0000313" key="2">
    <source>
        <dbReference type="Proteomes" id="UP000240493"/>
    </source>
</evidence>
<name>A0A2T3Z431_TRIA4</name>
<dbReference type="EMBL" id="KZ679264">
    <property type="protein sequence ID" value="PTB39555.1"/>
    <property type="molecule type" value="Genomic_DNA"/>
</dbReference>
<proteinExistence type="predicted"/>
<organism evidence="1 2">
    <name type="scientific">Trichoderma asperellum (strain ATCC 204424 / CBS 433.97 / NBRC 101777)</name>
    <dbReference type="NCBI Taxonomy" id="1042311"/>
    <lineage>
        <taxon>Eukaryota</taxon>
        <taxon>Fungi</taxon>
        <taxon>Dikarya</taxon>
        <taxon>Ascomycota</taxon>
        <taxon>Pezizomycotina</taxon>
        <taxon>Sordariomycetes</taxon>
        <taxon>Hypocreomycetidae</taxon>
        <taxon>Hypocreales</taxon>
        <taxon>Hypocreaceae</taxon>
        <taxon>Trichoderma</taxon>
    </lineage>
</organism>
<sequence>MQQITCHILVFAEGTLGFNAGCLKPTPRPCEPGAALPVTYQPPPPPPASPSQPYKCSCHTGPLPLSLLGNASSTMATKRAIRMPVGAMARAPFSSRRRAVPTSDLVLRAIHDISRLMQATGGRSVLILGAQGRGGDGMEIDEHAKAQAVVSPWLRLLSSVLRRQS</sequence>
<keyword evidence="2" id="KW-1185">Reference proteome</keyword>
<evidence type="ECO:0000313" key="1">
    <source>
        <dbReference type="EMBL" id="PTB39555.1"/>
    </source>
</evidence>
<reference evidence="1 2" key="1">
    <citation type="submission" date="2016-07" db="EMBL/GenBank/DDBJ databases">
        <title>Multiple horizontal gene transfer events from other fungi enriched the ability of initially mycotrophic Trichoderma (Ascomycota) to feed on dead plant biomass.</title>
        <authorList>
            <consortium name="DOE Joint Genome Institute"/>
            <person name="Aerts A."/>
            <person name="Atanasova L."/>
            <person name="Chenthamara K."/>
            <person name="Zhang J."/>
            <person name="Grujic M."/>
            <person name="Henrissat B."/>
            <person name="Kuo A."/>
            <person name="Salamov A."/>
            <person name="Lipzen A."/>
            <person name="Labutti K."/>
            <person name="Barry K."/>
            <person name="Miao Y."/>
            <person name="Rahimi M.J."/>
            <person name="Shen Q."/>
            <person name="Grigoriev I.V."/>
            <person name="Kubicek C.P."/>
            <person name="Druzhinina I.S."/>
        </authorList>
    </citation>
    <scope>NUCLEOTIDE SEQUENCE [LARGE SCALE GENOMIC DNA]</scope>
    <source>
        <strain evidence="1 2">CBS 433.97</strain>
    </source>
</reference>
<protein>
    <submittedName>
        <fullName evidence="1">Uncharacterized protein</fullName>
    </submittedName>
</protein>
<dbReference type="AlphaFoldDB" id="A0A2T3Z431"/>
<dbReference type="Proteomes" id="UP000240493">
    <property type="component" value="Unassembled WGS sequence"/>
</dbReference>